<keyword evidence="3" id="KW-1185">Reference proteome</keyword>
<dbReference type="InterPro" id="IPR018580">
    <property type="entry name" value="Uncharacterised_YfhO"/>
</dbReference>
<proteinExistence type="predicted"/>
<sequence>MENKSRLQTFLPHIIILLIFIAVTFIYFPPVLQGKILMQNDIVQAKAAAREVADFHDKTGRWPLWTNTMFGGMPAYLIGTDYPNSWSTAIGRLVTNILPEPANLLLISLIGFYILLISLNFNVWLATIGAVAFAFCSANLINIEAGHSSKVIAIAYSPPIIAGVILAYRGKYLLGGALTALFLALQLYGNHVQITYYLFLALGLYGLYRLYFAIREKKLAQFGIASAVLALAVVLSIGSHASRILTTYEYSQESIRGNSELTQPSKDGEKGLDKEYAFRWSYGIAETFTLLIPNFYGGATQGEVSTSSGFYKALVSNGIAPNQAVQYSSQVPLYWGDQPFTGGPAYAGAIIIFLFVLGLFIVKSPVKWWILAVTVLFILFTWGKNFAAFNYLIFDLLPGYNKFRAVTMVIAVVQIFLCVLAIMAVREIVQEKLTWHYLKKPLAISAGLTAGLALLLGLFAGAFFDFAGASDALSQYPAWLTEALRDDRKSFFQRDAFRAVFFILGTVALLWAYVQNKIKITVLYAGLLVLVFIDMFTVSKRYLNNDDFVVKRRAQEQVQASEADLLINQDKSIYRVIDLTDGISGTVNSATASRFHLSVGGYHGAKMKRYQEVLDSVMLQQIQNFAVQLQQQQSYTPQMLQGLSVLNMLNTKYFILAPSSQGVITNTSALGNAWFVDEYKLVPNANAELQAIRNFNPANTAIIDQRYQSLLNGLTISPDSSASIRLTNYEPDYLTYESNTASPQVAVFSEIFYRGNTDWQAYIDGQPVQHFRANYILRAMVVPAGKHKIEFRFEPKTYHQGETIALISSILLFGGVAAAFFLESRKKGNQQS</sequence>
<evidence type="ECO:0000313" key="2">
    <source>
        <dbReference type="EMBL" id="MDO1445727.1"/>
    </source>
</evidence>
<feature type="transmembrane region" description="Helical" evidence="1">
    <location>
        <begin position="194"/>
        <end position="212"/>
    </location>
</feature>
<feature type="transmembrane region" description="Helical" evidence="1">
    <location>
        <begin position="521"/>
        <end position="538"/>
    </location>
</feature>
<dbReference type="PANTHER" id="PTHR38454:SF1">
    <property type="entry name" value="INTEGRAL MEMBRANE PROTEIN"/>
    <property type="match status" value="1"/>
</dbReference>
<comment type="caution">
    <text evidence="2">The sequence shown here is derived from an EMBL/GenBank/DDBJ whole genome shotgun (WGS) entry which is preliminary data.</text>
</comment>
<feature type="transmembrane region" description="Helical" evidence="1">
    <location>
        <begin position="405"/>
        <end position="429"/>
    </location>
</feature>
<dbReference type="EMBL" id="JAUKPO010000002">
    <property type="protein sequence ID" value="MDO1445727.1"/>
    <property type="molecule type" value="Genomic_DNA"/>
</dbReference>
<feature type="transmembrane region" description="Helical" evidence="1">
    <location>
        <begin position="7"/>
        <end position="28"/>
    </location>
</feature>
<feature type="transmembrane region" description="Helical" evidence="1">
    <location>
        <begin position="97"/>
        <end position="116"/>
    </location>
</feature>
<feature type="transmembrane region" description="Helical" evidence="1">
    <location>
        <begin position="369"/>
        <end position="393"/>
    </location>
</feature>
<feature type="transmembrane region" description="Helical" evidence="1">
    <location>
        <begin position="172"/>
        <end position="188"/>
    </location>
</feature>
<accession>A0ABT8R0V6</accession>
<keyword evidence="1" id="KW-1133">Transmembrane helix</keyword>
<keyword evidence="1" id="KW-0472">Membrane</keyword>
<feature type="transmembrane region" description="Helical" evidence="1">
    <location>
        <begin position="343"/>
        <end position="362"/>
    </location>
</feature>
<keyword evidence="1" id="KW-0812">Transmembrane</keyword>
<evidence type="ECO:0000313" key="3">
    <source>
        <dbReference type="Proteomes" id="UP001168528"/>
    </source>
</evidence>
<dbReference type="RefSeq" id="WP_302036527.1">
    <property type="nucleotide sequence ID" value="NZ_JAUKPO010000002.1"/>
</dbReference>
<protein>
    <recommendedName>
        <fullName evidence="4">YfhO family protein</fullName>
    </recommendedName>
</protein>
<dbReference type="Proteomes" id="UP001168528">
    <property type="component" value="Unassembled WGS sequence"/>
</dbReference>
<evidence type="ECO:0000256" key="1">
    <source>
        <dbReference type="SAM" id="Phobius"/>
    </source>
</evidence>
<reference evidence="2" key="1">
    <citation type="submission" date="2023-07" db="EMBL/GenBank/DDBJ databases">
        <title>The genome sequence of Rhodocytophaga aerolata KACC 12507.</title>
        <authorList>
            <person name="Zhang X."/>
        </authorList>
    </citation>
    <scope>NUCLEOTIDE SEQUENCE</scope>
    <source>
        <strain evidence="2">KACC 12507</strain>
    </source>
</reference>
<feature type="transmembrane region" description="Helical" evidence="1">
    <location>
        <begin position="149"/>
        <end position="167"/>
    </location>
</feature>
<feature type="transmembrane region" description="Helical" evidence="1">
    <location>
        <begin position="441"/>
        <end position="464"/>
    </location>
</feature>
<dbReference type="PANTHER" id="PTHR38454">
    <property type="entry name" value="INTEGRAL MEMBRANE PROTEIN-RELATED"/>
    <property type="match status" value="1"/>
</dbReference>
<name>A0ABT8R0V6_9BACT</name>
<feature type="transmembrane region" description="Helical" evidence="1">
    <location>
        <begin position="219"/>
        <end position="238"/>
    </location>
</feature>
<organism evidence="2 3">
    <name type="scientific">Rhodocytophaga aerolata</name>
    <dbReference type="NCBI Taxonomy" id="455078"/>
    <lineage>
        <taxon>Bacteria</taxon>
        <taxon>Pseudomonadati</taxon>
        <taxon>Bacteroidota</taxon>
        <taxon>Cytophagia</taxon>
        <taxon>Cytophagales</taxon>
        <taxon>Rhodocytophagaceae</taxon>
        <taxon>Rhodocytophaga</taxon>
    </lineage>
</organism>
<evidence type="ECO:0008006" key="4">
    <source>
        <dbReference type="Google" id="ProtNLM"/>
    </source>
</evidence>
<feature type="transmembrane region" description="Helical" evidence="1">
    <location>
        <begin position="496"/>
        <end position="514"/>
    </location>
</feature>
<feature type="transmembrane region" description="Helical" evidence="1">
    <location>
        <begin position="804"/>
        <end position="822"/>
    </location>
</feature>
<gene>
    <name evidence="2" type="ORF">Q0590_05670</name>
</gene>